<proteinExistence type="predicted"/>
<dbReference type="EMBL" id="GBRH01267090">
    <property type="protein sequence ID" value="JAD30805.1"/>
    <property type="molecule type" value="Transcribed_RNA"/>
</dbReference>
<name>A0A0A8Z235_ARUDO</name>
<protein>
    <submittedName>
        <fullName evidence="1">Uncharacterized protein</fullName>
    </submittedName>
</protein>
<organism evidence="1">
    <name type="scientific">Arundo donax</name>
    <name type="common">Giant reed</name>
    <name type="synonym">Donax arundinaceus</name>
    <dbReference type="NCBI Taxonomy" id="35708"/>
    <lineage>
        <taxon>Eukaryota</taxon>
        <taxon>Viridiplantae</taxon>
        <taxon>Streptophyta</taxon>
        <taxon>Embryophyta</taxon>
        <taxon>Tracheophyta</taxon>
        <taxon>Spermatophyta</taxon>
        <taxon>Magnoliopsida</taxon>
        <taxon>Liliopsida</taxon>
        <taxon>Poales</taxon>
        <taxon>Poaceae</taxon>
        <taxon>PACMAD clade</taxon>
        <taxon>Arundinoideae</taxon>
        <taxon>Arundineae</taxon>
        <taxon>Arundo</taxon>
    </lineage>
</organism>
<accession>A0A0A8Z235</accession>
<dbReference type="AlphaFoldDB" id="A0A0A8Z235"/>
<reference evidence="1" key="2">
    <citation type="journal article" date="2015" name="Data Brief">
        <title>Shoot transcriptome of the giant reed, Arundo donax.</title>
        <authorList>
            <person name="Barrero R.A."/>
            <person name="Guerrero F.D."/>
            <person name="Moolhuijzen P."/>
            <person name="Goolsby J.A."/>
            <person name="Tidwell J."/>
            <person name="Bellgard S.E."/>
            <person name="Bellgard M.I."/>
        </authorList>
    </citation>
    <scope>NUCLEOTIDE SEQUENCE</scope>
    <source>
        <tissue evidence="1">Shoot tissue taken approximately 20 cm above the soil surface</tissue>
    </source>
</reference>
<sequence>MLSRIQLPKYQDLATHTTTHFTSYQLD</sequence>
<reference evidence="1" key="1">
    <citation type="submission" date="2014-09" db="EMBL/GenBank/DDBJ databases">
        <authorList>
            <person name="Magalhaes I.L.F."/>
            <person name="Oliveira U."/>
            <person name="Santos F.R."/>
            <person name="Vidigal T.H.D.A."/>
            <person name="Brescovit A.D."/>
            <person name="Santos A.J."/>
        </authorList>
    </citation>
    <scope>NUCLEOTIDE SEQUENCE</scope>
    <source>
        <tissue evidence="1">Shoot tissue taken approximately 20 cm above the soil surface</tissue>
    </source>
</reference>
<evidence type="ECO:0000313" key="1">
    <source>
        <dbReference type="EMBL" id="JAD30805.1"/>
    </source>
</evidence>